<feature type="compositionally biased region" description="Basic and acidic residues" evidence="1">
    <location>
        <begin position="103"/>
        <end position="115"/>
    </location>
</feature>
<feature type="compositionally biased region" description="Basic and acidic residues" evidence="1">
    <location>
        <begin position="194"/>
        <end position="223"/>
    </location>
</feature>
<dbReference type="PANTHER" id="PTHR36885">
    <property type="entry name" value="EXPRESSED PROTEIN"/>
    <property type="match status" value="1"/>
</dbReference>
<sequence>MASLAGRRLAELLQEQQEPFLLDVYLLENGHSGRILCSNATATCWPGGSTACRRLRRLASHGFQGRGERILGSLLGVFSRRKPPRSSNWGGGSTSIMGAKARSNTEDGRELGKPKVDAERAHVWECTEAAKQLSPVSVLELQSDDGSPAHEHAKEGPSISGLYAQVGAVGVLGGGLHGCSSSHYNMKIHGRRQAPLEEERSTTRTHQSEQREQAQLHESLGSHRREKARRRRHLRRRDAIAVGHLESDVSDYSMRWNQFNPNVMEIGAEVGEALLAELVDDLCLTNM</sequence>
<dbReference type="PANTHER" id="PTHR36885:SF2">
    <property type="entry name" value="DUF4378 DOMAIN-CONTAINING PROTEIN"/>
    <property type="match status" value="1"/>
</dbReference>
<accession>A0A843VPE0</accession>
<name>A0A843VPE0_COLES</name>
<reference evidence="2" key="1">
    <citation type="submission" date="2017-07" db="EMBL/GenBank/DDBJ databases">
        <title>Taro Niue Genome Assembly and Annotation.</title>
        <authorList>
            <person name="Atibalentja N."/>
            <person name="Keating K."/>
            <person name="Fields C.J."/>
        </authorList>
    </citation>
    <scope>NUCLEOTIDE SEQUENCE</scope>
    <source>
        <strain evidence="2">Niue_2</strain>
        <tissue evidence="2">Leaf</tissue>
    </source>
</reference>
<proteinExistence type="predicted"/>
<gene>
    <name evidence="2" type="ORF">Taro_027649</name>
</gene>
<dbReference type="EMBL" id="NMUH01001738">
    <property type="protein sequence ID" value="MQL94984.1"/>
    <property type="molecule type" value="Genomic_DNA"/>
</dbReference>
<comment type="caution">
    <text evidence="2">The sequence shown here is derived from an EMBL/GenBank/DDBJ whole genome shotgun (WGS) entry which is preliminary data.</text>
</comment>
<evidence type="ECO:0000313" key="3">
    <source>
        <dbReference type="Proteomes" id="UP000652761"/>
    </source>
</evidence>
<keyword evidence="3" id="KW-1185">Reference proteome</keyword>
<evidence type="ECO:0000256" key="1">
    <source>
        <dbReference type="SAM" id="MobiDB-lite"/>
    </source>
</evidence>
<dbReference type="OrthoDB" id="691329at2759"/>
<organism evidence="2 3">
    <name type="scientific">Colocasia esculenta</name>
    <name type="common">Wild taro</name>
    <name type="synonym">Arum esculentum</name>
    <dbReference type="NCBI Taxonomy" id="4460"/>
    <lineage>
        <taxon>Eukaryota</taxon>
        <taxon>Viridiplantae</taxon>
        <taxon>Streptophyta</taxon>
        <taxon>Embryophyta</taxon>
        <taxon>Tracheophyta</taxon>
        <taxon>Spermatophyta</taxon>
        <taxon>Magnoliopsida</taxon>
        <taxon>Liliopsida</taxon>
        <taxon>Araceae</taxon>
        <taxon>Aroideae</taxon>
        <taxon>Colocasieae</taxon>
        <taxon>Colocasia</taxon>
    </lineage>
</organism>
<evidence type="ECO:0000313" key="2">
    <source>
        <dbReference type="EMBL" id="MQL94984.1"/>
    </source>
</evidence>
<evidence type="ECO:0008006" key="4">
    <source>
        <dbReference type="Google" id="ProtNLM"/>
    </source>
</evidence>
<protein>
    <recommendedName>
        <fullName evidence="4">DUF4378 domain-containing protein</fullName>
    </recommendedName>
</protein>
<dbReference type="AlphaFoldDB" id="A0A843VPE0"/>
<feature type="region of interest" description="Disordered" evidence="1">
    <location>
        <begin position="83"/>
        <end position="115"/>
    </location>
</feature>
<feature type="compositionally biased region" description="Basic residues" evidence="1">
    <location>
        <begin position="224"/>
        <end position="235"/>
    </location>
</feature>
<dbReference type="Proteomes" id="UP000652761">
    <property type="component" value="Unassembled WGS sequence"/>
</dbReference>
<feature type="region of interest" description="Disordered" evidence="1">
    <location>
        <begin position="190"/>
        <end position="235"/>
    </location>
</feature>